<proteinExistence type="inferred from homology"/>
<reference evidence="11" key="1">
    <citation type="submission" date="2015-07" db="EMBL/GenBank/DDBJ databases">
        <title>Draft Genome Sequence of Oceanobacillus picturae Heshi-B3 that Was Isolated from Fermented Rice Bran with Aging Salted Mackerel, Which Was Named Heshiko as Traditional Fermented Seafood in Japan.</title>
        <authorList>
            <person name="Akuzawa S."/>
            <person name="Nakagawa J."/>
            <person name="Kanekatsu T."/>
            <person name="Kanesaki Y."/>
            <person name="Suzuki T."/>
        </authorList>
    </citation>
    <scope>NUCLEOTIDE SEQUENCE [LARGE SCALE GENOMIC DNA]</scope>
    <source>
        <strain evidence="11">Heshi-B3</strain>
    </source>
</reference>
<evidence type="ECO:0000256" key="6">
    <source>
        <dbReference type="ARBA" id="ARBA00038076"/>
    </source>
</evidence>
<evidence type="ECO:0000259" key="8">
    <source>
        <dbReference type="Pfam" id="PF02687"/>
    </source>
</evidence>
<evidence type="ECO:0000256" key="2">
    <source>
        <dbReference type="ARBA" id="ARBA00022475"/>
    </source>
</evidence>
<dbReference type="PANTHER" id="PTHR30572:SF4">
    <property type="entry name" value="ABC TRANSPORTER PERMEASE YTRF"/>
    <property type="match status" value="1"/>
</dbReference>
<dbReference type="InterPro" id="IPR050250">
    <property type="entry name" value="Macrolide_Exporter_MacB"/>
</dbReference>
<feature type="transmembrane region" description="Helical" evidence="7">
    <location>
        <begin position="317"/>
        <end position="350"/>
    </location>
</feature>
<evidence type="ECO:0000259" key="9">
    <source>
        <dbReference type="Pfam" id="PF12704"/>
    </source>
</evidence>
<keyword evidence="3 7" id="KW-0812">Transmembrane</keyword>
<dbReference type="Proteomes" id="UP000052946">
    <property type="component" value="Unassembled WGS sequence"/>
</dbReference>
<dbReference type="Pfam" id="PF02687">
    <property type="entry name" value="FtsX"/>
    <property type="match status" value="1"/>
</dbReference>
<feature type="transmembrane region" description="Helical" evidence="7">
    <location>
        <begin position="356"/>
        <end position="378"/>
    </location>
</feature>
<feature type="transmembrane region" description="Helical" evidence="7">
    <location>
        <begin position="20"/>
        <end position="40"/>
    </location>
</feature>
<dbReference type="PANTHER" id="PTHR30572">
    <property type="entry name" value="MEMBRANE COMPONENT OF TRANSPORTER-RELATED"/>
    <property type="match status" value="1"/>
</dbReference>
<feature type="domain" description="MacB-like periplasmic core" evidence="9">
    <location>
        <begin position="19"/>
        <end position="235"/>
    </location>
</feature>
<dbReference type="EMBL" id="BBXV01000081">
    <property type="protein sequence ID" value="GAQ19919.1"/>
    <property type="molecule type" value="Genomic_DNA"/>
</dbReference>
<evidence type="ECO:0000256" key="5">
    <source>
        <dbReference type="ARBA" id="ARBA00023136"/>
    </source>
</evidence>
<dbReference type="InterPro" id="IPR025857">
    <property type="entry name" value="MacB_PCD"/>
</dbReference>
<name>A0A0U9HBJ6_9BACI</name>
<dbReference type="GO" id="GO:0022857">
    <property type="term" value="F:transmembrane transporter activity"/>
    <property type="evidence" value="ECO:0007669"/>
    <property type="project" value="TreeGrafter"/>
</dbReference>
<keyword evidence="2" id="KW-1003">Cell membrane</keyword>
<feature type="transmembrane region" description="Helical" evidence="7">
    <location>
        <begin position="271"/>
        <end position="296"/>
    </location>
</feature>
<evidence type="ECO:0000313" key="10">
    <source>
        <dbReference type="EMBL" id="GAQ19919.1"/>
    </source>
</evidence>
<comment type="subcellular location">
    <subcellularLocation>
        <location evidence="1">Cell membrane</location>
        <topology evidence="1">Multi-pass membrane protein</topology>
    </subcellularLocation>
</comment>
<reference evidence="10 11" key="2">
    <citation type="journal article" date="2016" name="Genome Announc.">
        <title>Draft Genome Sequence of Oceanobacillus picturae Heshi-B3, Isolated from Fermented Rice Bran in a Traditional Japanese Seafood Dish.</title>
        <authorList>
            <person name="Akuzawa S."/>
            <person name="Nagaoka J."/>
            <person name="Kanekatsu M."/>
            <person name="Kanesaki Y."/>
            <person name="Suzuki T."/>
        </authorList>
    </citation>
    <scope>NUCLEOTIDE SEQUENCE [LARGE SCALE GENOMIC DNA]</scope>
    <source>
        <strain evidence="10 11">Heshi-B3</strain>
    </source>
</reference>
<comment type="caution">
    <text evidence="10">The sequence shown here is derived from an EMBL/GenBank/DDBJ whole genome shotgun (WGS) entry which is preliminary data.</text>
</comment>
<comment type="similarity">
    <text evidence="6">Belongs to the ABC-4 integral membrane protein family.</text>
</comment>
<evidence type="ECO:0000313" key="11">
    <source>
        <dbReference type="Proteomes" id="UP000052946"/>
    </source>
</evidence>
<keyword evidence="4 7" id="KW-1133">Transmembrane helix</keyword>
<gene>
    <name evidence="10" type="ORF">OPHB3_3904</name>
</gene>
<protein>
    <submittedName>
        <fullName evidence="10">Macrolide ABC transporter permease</fullName>
    </submittedName>
</protein>
<organism evidence="10 11">
    <name type="scientific">Oceanobacillus picturae</name>
    <dbReference type="NCBI Taxonomy" id="171693"/>
    <lineage>
        <taxon>Bacteria</taxon>
        <taxon>Bacillati</taxon>
        <taxon>Bacillota</taxon>
        <taxon>Bacilli</taxon>
        <taxon>Bacillales</taxon>
        <taxon>Bacillaceae</taxon>
        <taxon>Oceanobacillus</taxon>
    </lineage>
</organism>
<dbReference type="InterPro" id="IPR003838">
    <property type="entry name" value="ABC3_permease_C"/>
</dbReference>
<evidence type="ECO:0000256" key="4">
    <source>
        <dbReference type="ARBA" id="ARBA00022989"/>
    </source>
</evidence>
<dbReference type="GO" id="GO:0005886">
    <property type="term" value="C:plasma membrane"/>
    <property type="evidence" value="ECO:0007669"/>
    <property type="project" value="UniProtKB-SubCell"/>
</dbReference>
<sequence>MFENVKMALSSLYTHKMRSILTMIGIVIGVSSVIAVVAIGQGGEAMLKAQFSGEENIREIYYEPSEEEIESNPEALSKSTFSEEDIRTIENISEVQRVIKSSTKNSHLRYYEAETNGNIRGISEGYIEVNQLKIAFGRNFINEDFFGGNRSVIVSESFRERLFNGNEMLGEVLYIGSQPVKIVGILEKGNSLFGMHQDIIYLPLKTWQNIFASSEISEVSIQAETPEALQTAGDKAVETLNRVHDKEGAYQIFNMEEIGGLIEDVTNIMTIVIGSIAGVSLIVGGIGVMNIMLVSVTERTREIGIRMSLGATRREILAQFLVESIILTLFGGLFGMLIGVGGAMLVSYFAGWPSLISLPVIVGGIVFSMCIGVIFGILPANKAAKMDPVKALGHE</sequence>
<keyword evidence="5 7" id="KW-0472">Membrane</keyword>
<evidence type="ECO:0000256" key="1">
    <source>
        <dbReference type="ARBA" id="ARBA00004651"/>
    </source>
</evidence>
<evidence type="ECO:0000256" key="7">
    <source>
        <dbReference type="SAM" id="Phobius"/>
    </source>
</evidence>
<accession>A0A0U9HBJ6</accession>
<dbReference type="AlphaFoldDB" id="A0A0U9HBJ6"/>
<dbReference type="Pfam" id="PF12704">
    <property type="entry name" value="MacB_PCD"/>
    <property type="match status" value="1"/>
</dbReference>
<feature type="domain" description="ABC3 transporter permease C-terminal" evidence="8">
    <location>
        <begin position="275"/>
        <end position="388"/>
    </location>
</feature>
<evidence type="ECO:0000256" key="3">
    <source>
        <dbReference type="ARBA" id="ARBA00022692"/>
    </source>
</evidence>